<evidence type="ECO:0000256" key="1">
    <source>
        <dbReference type="ARBA" id="ARBA00004141"/>
    </source>
</evidence>
<organism evidence="10 11">
    <name type="scientific">Folsomia candida</name>
    <name type="common">Springtail</name>
    <dbReference type="NCBI Taxonomy" id="158441"/>
    <lineage>
        <taxon>Eukaryota</taxon>
        <taxon>Metazoa</taxon>
        <taxon>Ecdysozoa</taxon>
        <taxon>Arthropoda</taxon>
        <taxon>Hexapoda</taxon>
        <taxon>Collembola</taxon>
        <taxon>Entomobryomorpha</taxon>
        <taxon>Isotomoidea</taxon>
        <taxon>Isotomidae</taxon>
        <taxon>Proisotominae</taxon>
        <taxon>Folsomia</taxon>
    </lineage>
</organism>
<dbReference type="Gene3D" id="3.40.50.300">
    <property type="entry name" value="P-loop containing nucleotide triphosphate hydrolases"/>
    <property type="match status" value="2"/>
</dbReference>
<feature type="domain" description="ABC transporter" evidence="8">
    <location>
        <begin position="762"/>
        <end position="994"/>
    </location>
</feature>
<dbReference type="PROSITE" id="PS50893">
    <property type="entry name" value="ABC_TRANSPORTER_2"/>
    <property type="match status" value="2"/>
</dbReference>
<feature type="domain" description="ABC transporter" evidence="8">
    <location>
        <begin position="35"/>
        <end position="262"/>
    </location>
</feature>
<keyword evidence="4" id="KW-0067">ATP-binding</keyword>
<accession>A0A226EKZ1</accession>
<dbReference type="SUPFAM" id="SSF52540">
    <property type="entry name" value="P-loop containing nucleoside triphosphate hydrolases"/>
    <property type="match status" value="2"/>
</dbReference>
<evidence type="ECO:0000313" key="11">
    <source>
        <dbReference type="Proteomes" id="UP000198287"/>
    </source>
</evidence>
<feature type="domain" description="ABC transmembrane type-2" evidence="9">
    <location>
        <begin position="1222"/>
        <end position="1469"/>
    </location>
</feature>
<feature type="transmembrane region" description="Helical" evidence="7">
    <location>
        <begin position="1275"/>
        <end position="1298"/>
    </location>
</feature>
<evidence type="ECO:0000256" key="2">
    <source>
        <dbReference type="ARBA" id="ARBA00022692"/>
    </source>
</evidence>
<dbReference type="GO" id="GO:0005524">
    <property type="term" value="F:ATP binding"/>
    <property type="evidence" value="ECO:0007669"/>
    <property type="project" value="UniProtKB-KW"/>
</dbReference>
<feature type="transmembrane region" description="Helical" evidence="7">
    <location>
        <begin position="1355"/>
        <end position="1379"/>
    </location>
</feature>
<dbReference type="PANTHER" id="PTHR43038">
    <property type="entry name" value="ATP-BINDING CASSETTE, SUB-FAMILY H, MEMBER 1"/>
    <property type="match status" value="1"/>
</dbReference>
<dbReference type="EMBL" id="LNIX01000003">
    <property type="protein sequence ID" value="OXA57787.1"/>
    <property type="molecule type" value="Genomic_DNA"/>
</dbReference>
<feature type="transmembrane region" description="Helical" evidence="7">
    <location>
        <begin position="1319"/>
        <end position="1349"/>
    </location>
</feature>
<feature type="transmembrane region" description="Helical" evidence="7">
    <location>
        <begin position="355"/>
        <end position="375"/>
    </location>
</feature>
<dbReference type="OrthoDB" id="6512918at2759"/>
<dbReference type="STRING" id="158441.A0A226EKZ1"/>
<feature type="transmembrane region" description="Helical" evidence="7">
    <location>
        <begin position="649"/>
        <end position="668"/>
    </location>
</feature>
<feature type="transmembrane region" description="Helical" evidence="7">
    <location>
        <begin position="1088"/>
        <end position="1109"/>
    </location>
</feature>
<keyword evidence="11" id="KW-1185">Reference proteome</keyword>
<name>A0A226EKZ1_FOLCA</name>
<evidence type="ECO:0000259" key="8">
    <source>
        <dbReference type="PROSITE" id="PS50893"/>
    </source>
</evidence>
<evidence type="ECO:0000256" key="3">
    <source>
        <dbReference type="ARBA" id="ARBA00022741"/>
    </source>
</evidence>
<dbReference type="InterPro" id="IPR047817">
    <property type="entry name" value="ABC2_TM_bact-type"/>
</dbReference>
<feature type="transmembrane region" description="Helical" evidence="7">
    <location>
        <begin position="584"/>
        <end position="612"/>
    </location>
</feature>
<dbReference type="Pfam" id="PF12698">
    <property type="entry name" value="ABC2_membrane_3"/>
    <property type="match status" value="2"/>
</dbReference>
<dbReference type="Proteomes" id="UP000198287">
    <property type="component" value="Unassembled WGS sequence"/>
</dbReference>
<dbReference type="GO" id="GO:0016887">
    <property type="term" value="F:ATP hydrolysis activity"/>
    <property type="evidence" value="ECO:0007669"/>
    <property type="project" value="InterPro"/>
</dbReference>
<dbReference type="GO" id="GO:0016020">
    <property type="term" value="C:membrane"/>
    <property type="evidence" value="ECO:0007669"/>
    <property type="project" value="UniProtKB-SubCell"/>
</dbReference>
<dbReference type="InterPro" id="IPR013525">
    <property type="entry name" value="ABC2_TM"/>
</dbReference>
<comment type="subcellular location">
    <subcellularLocation>
        <location evidence="1">Membrane</location>
        <topology evidence="1">Multi-pass membrane protein</topology>
    </subcellularLocation>
</comment>
<evidence type="ECO:0000256" key="4">
    <source>
        <dbReference type="ARBA" id="ARBA00022840"/>
    </source>
</evidence>
<keyword evidence="5 7" id="KW-1133">Transmembrane helix</keyword>
<comment type="caution">
    <text evidence="10">The sequence shown here is derived from an EMBL/GenBank/DDBJ whole genome shotgun (WGS) entry which is preliminary data.</text>
</comment>
<evidence type="ECO:0000256" key="6">
    <source>
        <dbReference type="ARBA" id="ARBA00023136"/>
    </source>
</evidence>
<keyword evidence="6 7" id="KW-0472">Membrane</keyword>
<protein>
    <submittedName>
        <fullName evidence="10">ABC transporter G family member 23</fullName>
    </submittedName>
</protein>
<dbReference type="Pfam" id="PF00005">
    <property type="entry name" value="ABC_tran"/>
    <property type="match status" value="2"/>
</dbReference>
<keyword evidence="2 7" id="KW-0812">Transmembrane</keyword>
<evidence type="ECO:0000256" key="5">
    <source>
        <dbReference type="ARBA" id="ARBA00022989"/>
    </source>
</evidence>
<sequence length="1471" mass="162834">MLNNAISPLQEVKKMDYIVNLRQVYSDSESNVPAIIVRNAKKSYRNGEPVLNNLNMRVATGSIYGLLGASGCGKTTLLSTICGLRHLDSGTIKVFGHQPGTLNSETIGMMPQDVALYTVFTIEEILHYFGRLYSMTSVEVNARIEFLTTFLELPEPKKLIKNLSGGQQRRTSLAIAMLHSPKLLLLDEPTVGLDPLLRVRIWHHLQEICYKQNTTILVTTHYINEASQSSTVGIMRSGRLLAENSPQTLLQIFDTPFLEKVFLKLCADDDKGLVSNPQINYDNLNKSPFIEQEDNLDVTGVSYKSGTAESVVKTDGIASPYNLHHPGRSACISNHVNKVMALIMKTFIFLIRTPWFGLVVVLLPPIQIIIFLLIVGHDPKNIDLGIVNGELPHENLVKFCQTASTTGCFSTDVSCRFINAFPPDEFRWITYQSDEEALKGVQRGDAWGFLSIPSNYSQNMLERSLLKQFVTNSTLEGSTITGRLDVSFNIKSDFIKFKAYKYFQTFLKDLAVSCDSNPELVDIPLKFSAIYGLLDSTYLQYMQPGYFALTIILLPTSVALKFIKDRKDGTLERCALAGLGYSHMLIELLISDGAIVLAQILLSYGIMVISGITIEGVVWQFLLLVFLVGLVGLSIGFMAGQAVDEEAQAMFLILACYLPLMVTSGVSWPSESLPKFARFYNWSPTTMPIHSLRSIATRGWGILHRKVFPGFLIPIFWIIGVLKLKTIMDFGRIERGGHISLGIPSTNPGTGAKGSLGIAPGVLVKDAKKAYGNRPPILLDYNMTVPRGTIYGLLGSSGCGKTTILSCIVGLRKLDEGKILVCGAKPGTRESGIPGPRVGYMPQDISLYSYMTIKEILQYYGRIYGMTQENIEQRLGYLSGLLELPEASRIIATLSGGQQRRTSLAVALVHQPELLILDEPTVGVDPMLRESIWEHLSNLVRTKKTTVIEKAPNALLIEYQADLLEDIVLKLCRKDELNLPSTVGDPTNEVSQALQEISFYTGNKNLTVRGGHKPDPSITGDRSPIVGLKFKRRFTEENMTGNNRGRSLKRQQSVAEFVQEAAQDYFYSRGDRIRALIHRNYITLFRNYMFAVMVMCIPAIQIIVINLIIGNEPKHMSVGLVNHEIGQVNETGGMACPYSAGCLASGAGCKYVSSLPEEQVIMSNFDSEEDGLFAIKSGKIWGYLSIPENFTEYLRLRGLHRNFADEETITGSTISIKMDMSNFLAGSLLVRIFYENYQKFIQNIAMDCQQSAAVAELPLHYRPIYGDLETGFKEFIGPAALIVILYFVPLASGGIAYIQDKKQGTLDRSMVAGVTAFDVIAAFMVTEGSLVVFQVVLSFIIMVFGFGLTIQGSSILFFFLLLLNGISGLSLGFLIAMLVNEEMEAVIITLGLYTPILILSGIIWPLEGTAFGVKVLSHCLPSTYPTEAIRSIVNRGWGISSSHVWPGFAMLFGWCVLSWILTAIAHRRQNK</sequence>
<feature type="transmembrane region" description="Helical" evidence="7">
    <location>
        <begin position="1444"/>
        <end position="1465"/>
    </location>
</feature>
<dbReference type="GO" id="GO:0140359">
    <property type="term" value="F:ABC-type transporter activity"/>
    <property type="evidence" value="ECO:0007669"/>
    <property type="project" value="InterPro"/>
</dbReference>
<evidence type="ECO:0000256" key="7">
    <source>
        <dbReference type="SAM" id="Phobius"/>
    </source>
</evidence>
<dbReference type="InterPro" id="IPR003439">
    <property type="entry name" value="ABC_transporter-like_ATP-bd"/>
</dbReference>
<keyword evidence="3" id="KW-0547">Nucleotide-binding</keyword>
<dbReference type="InterPro" id="IPR027417">
    <property type="entry name" value="P-loop_NTPase"/>
</dbReference>
<dbReference type="CDD" id="cd03230">
    <property type="entry name" value="ABC_DR_subfamily_A"/>
    <property type="match status" value="2"/>
</dbReference>
<feature type="transmembrane region" description="Helical" evidence="7">
    <location>
        <begin position="618"/>
        <end position="637"/>
    </location>
</feature>
<feature type="transmembrane region" description="Helical" evidence="7">
    <location>
        <begin position="1386"/>
        <end position="1406"/>
    </location>
</feature>
<evidence type="ECO:0000313" key="10">
    <source>
        <dbReference type="EMBL" id="OXA57787.1"/>
    </source>
</evidence>
<proteinExistence type="predicted"/>
<gene>
    <name evidence="10" type="ORF">Fcan01_07518</name>
</gene>
<dbReference type="PANTHER" id="PTHR43038:SF3">
    <property type="entry name" value="ABC TRANSPORTER G FAMILY MEMBER 20 ISOFORM X1"/>
    <property type="match status" value="1"/>
</dbReference>
<dbReference type="SMART" id="SM00382">
    <property type="entry name" value="AAA"/>
    <property type="match status" value="2"/>
</dbReference>
<dbReference type="InterPro" id="IPR003593">
    <property type="entry name" value="AAA+_ATPase"/>
</dbReference>
<feature type="transmembrane region" description="Helical" evidence="7">
    <location>
        <begin position="707"/>
        <end position="724"/>
    </location>
</feature>
<dbReference type="PROSITE" id="PS51012">
    <property type="entry name" value="ABC_TM2"/>
    <property type="match status" value="1"/>
</dbReference>
<dbReference type="OMA" id="FESHEND"/>
<evidence type="ECO:0000259" key="9">
    <source>
        <dbReference type="PROSITE" id="PS51012"/>
    </source>
</evidence>
<feature type="transmembrane region" description="Helical" evidence="7">
    <location>
        <begin position="545"/>
        <end position="563"/>
    </location>
</feature>
<reference evidence="10 11" key="1">
    <citation type="submission" date="2015-12" db="EMBL/GenBank/DDBJ databases">
        <title>The genome of Folsomia candida.</title>
        <authorList>
            <person name="Faddeeva A."/>
            <person name="Derks M.F."/>
            <person name="Anvar Y."/>
            <person name="Smit S."/>
            <person name="Van Straalen N."/>
            <person name="Roelofs D."/>
        </authorList>
    </citation>
    <scope>NUCLEOTIDE SEQUENCE [LARGE SCALE GENOMIC DNA]</scope>
    <source>
        <strain evidence="10 11">VU population</strain>
        <tissue evidence="10">Whole body</tissue>
    </source>
</reference>